<name>A0AAV9IDB8_9RHOD</name>
<comment type="caution">
    <text evidence="1">The sequence shown here is derived from an EMBL/GenBank/DDBJ whole genome shotgun (WGS) entry which is preliminary data.</text>
</comment>
<reference evidence="1 2" key="1">
    <citation type="submission" date="2022-07" db="EMBL/GenBank/DDBJ databases">
        <title>Genome-wide signatures of adaptation to extreme environments.</title>
        <authorList>
            <person name="Cho C.H."/>
            <person name="Yoon H.S."/>
        </authorList>
    </citation>
    <scope>NUCLEOTIDE SEQUENCE [LARGE SCALE GENOMIC DNA]</scope>
    <source>
        <strain evidence="1 2">108.79 E11</strain>
    </source>
</reference>
<keyword evidence="2" id="KW-1185">Reference proteome</keyword>
<proteinExistence type="predicted"/>
<evidence type="ECO:0008006" key="3">
    <source>
        <dbReference type="Google" id="ProtNLM"/>
    </source>
</evidence>
<dbReference type="EMBL" id="JANCYU010000031">
    <property type="protein sequence ID" value="KAK4525480.1"/>
    <property type="molecule type" value="Genomic_DNA"/>
</dbReference>
<gene>
    <name evidence="1" type="ORF">GAYE_SCF13G3388</name>
</gene>
<evidence type="ECO:0000313" key="2">
    <source>
        <dbReference type="Proteomes" id="UP001300502"/>
    </source>
</evidence>
<dbReference type="Proteomes" id="UP001300502">
    <property type="component" value="Unassembled WGS sequence"/>
</dbReference>
<dbReference type="AlphaFoldDB" id="A0AAV9IDB8"/>
<sequence length="146" mass="16651">MQLLPIVSAKRSKAHSILVRERAGIRTRQECAAQVTALVECVQRRWNKEMRPSYGCFIDLRKAFDRVPHEALFRKLEGLDIRGRCLEFYCGLYHTLAGLSRSLHARAKYRAVIHGCVDKLVGKRIYFATSNPALWAMIVDGNSNFA</sequence>
<protein>
    <recommendedName>
        <fullName evidence="3">Reverse transcriptase domain-containing protein</fullName>
    </recommendedName>
</protein>
<organism evidence="1 2">
    <name type="scientific">Galdieria yellowstonensis</name>
    <dbReference type="NCBI Taxonomy" id="3028027"/>
    <lineage>
        <taxon>Eukaryota</taxon>
        <taxon>Rhodophyta</taxon>
        <taxon>Bangiophyceae</taxon>
        <taxon>Galdieriales</taxon>
        <taxon>Galdieriaceae</taxon>
        <taxon>Galdieria</taxon>
    </lineage>
</organism>
<accession>A0AAV9IDB8</accession>
<evidence type="ECO:0000313" key="1">
    <source>
        <dbReference type="EMBL" id="KAK4525480.1"/>
    </source>
</evidence>